<evidence type="ECO:0000313" key="2">
    <source>
        <dbReference type="EMBL" id="KAK1458258.1"/>
    </source>
</evidence>
<organism evidence="2 3">
    <name type="scientific">Colletotrichum melonis</name>
    <dbReference type="NCBI Taxonomy" id="1209925"/>
    <lineage>
        <taxon>Eukaryota</taxon>
        <taxon>Fungi</taxon>
        <taxon>Dikarya</taxon>
        <taxon>Ascomycota</taxon>
        <taxon>Pezizomycotina</taxon>
        <taxon>Sordariomycetes</taxon>
        <taxon>Hypocreomycetidae</taxon>
        <taxon>Glomerellales</taxon>
        <taxon>Glomerellaceae</taxon>
        <taxon>Colletotrichum</taxon>
        <taxon>Colletotrichum acutatum species complex</taxon>
    </lineage>
</organism>
<dbReference type="EMBL" id="MLGG01000014">
    <property type="protein sequence ID" value="KAK1458258.1"/>
    <property type="molecule type" value="Genomic_DNA"/>
</dbReference>
<reference evidence="2 3" key="1">
    <citation type="submission" date="2016-10" db="EMBL/GenBank/DDBJ databases">
        <title>The genome sequence of Colletotrichum fioriniae PJ7.</title>
        <authorList>
            <person name="Baroncelli R."/>
        </authorList>
    </citation>
    <scope>NUCLEOTIDE SEQUENCE [LARGE SCALE GENOMIC DNA]</scope>
    <source>
        <strain evidence="2">Col 31</strain>
    </source>
</reference>
<sequence>MPHCITSIQRARRDHSKGRGTPRWLLSAIIWEIRDFVAPALRTVFHPETLGVIDFQNSLATNLTL</sequence>
<dbReference type="AlphaFoldDB" id="A0AAI9UJ12"/>
<proteinExistence type="predicted"/>
<accession>A0AAI9UJ12</accession>
<dbReference type="Proteomes" id="UP001239795">
    <property type="component" value="Unassembled WGS sequence"/>
</dbReference>
<protein>
    <submittedName>
        <fullName evidence="2">Uncharacterized protein</fullName>
    </submittedName>
</protein>
<gene>
    <name evidence="2" type="ORF">CMEL01_15605</name>
</gene>
<comment type="caution">
    <text evidence="2">The sequence shown here is derived from an EMBL/GenBank/DDBJ whole genome shotgun (WGS) entry which is preliminary data.</text>
</comment>
<evidence type="ECO:0000313" key="3">
    <source>
        <dbReference type="Proteomes" id="UP001239795"/>
    </source>
</evidence>
<keyword evidence="3" id="KW-1185">Reference proteome</keyword>
<evidence type="ECO:0000256" key="1">
    <source>
        <dbReference type="SAM" id="MobiDB-lite"/>
    </source>
</evidence>
<feature type="compositionally biased region" description="Basic residues" evidence="1">
    <location>
        <begin position="10"/>
        <end position="20"/>
    </location>
</feature>
<name>A0AAI9UJ12_9PEZI</name>
<feature type="region of interest" description="Disordered" evidence="1">
    <location>
        <begin position="1"/>
        <end position="20"/>
    </location>
</feature>